<dbReference type="OrthoDB" id="7257484at2"/>
<organism evidence="2 3">
    <name type="scientific">Poseidonocella pacifica</name>
    <dbReference type="NCBI Taxonomy" id="871651"/>
    <lineage>
        <taxon>Bacteria</taxon>
        <taxon>Pseudomonadati</taxon>
        <taxon>Pseudomonadota</taxon>
        <taxon>Alphaproteobacteria</taxon>
        <taxon>Rhodobacterales</taxon>
        <taxon>Roseobacteraceae</taxon>
        <taxon>Poseidonocella</taxon>
    </lineage>
</organism>
<feature type="transmembrane region" description="Helical" evidence="1">
    <location>
        <begin position="142"/>
        <end position="160"/>
    </location>
</feature>
<dbReference type="RefSeq" id="WP_092060344.1">
    <property type="nucleotide sequence ID" value="NZ_FOJU01000001.1"/>
</dbReference>
<evidence type="ECO:0000313" key="2">
    <source>
        <dbReference type="EMBL" id="SFA74548.1"/>
    </source>
</evidence>
<dbReference type="STRING" id="871651.SAMN05421688_0551"/>
<accession>A0A1I0VE83</accession>
<evidence type="ECO:0008006" key="4">
    <source>
        <dbReference type="Google" id="ProtNLM"/>
    </source>
</evidence>
<evidence type="ECO:0000256" key="1">
    <source>
        <dbReference type="SAM" id="Phobius"/>
    </source>
</evidence>
<keyword evidence="3" id="KW-1185">Reference proteome</keyword>
<keyword evidence="1" id="KW-1133">Transmembrane helix</keyword>
<keyword evidence="1" id="KW-0812">Transmembrane</keyword>
<proteinExistence type="predicted"/>
<dbReference type="Proteomes" id="UP000198796">
    <property type="component" value="Unassembled WGS sequence"/>
</dbReference>
<evidence type="ECO:0000313" key="3">
    <source>
        <dbReference type="Proteomes" id="UP000198796"/>
    </source>
</evidence>
<dbReference type="SUPFAM" id="SSF53474">
    <property type="entry name" value="alpha/beta-Hydrolases"/>
    <property type="match status" value="1"/>
</dbReference>
<dbReference type="AlphaFoldDB" id="A0A1I0VE83"/>
<dbReference type="EMBL" id="FOJU01000001">
    <property type="protein sequence ID" value="SFA74548.1"/>
    <property type="molecule type" value="Genomic_DNA"/>
</dbReference>
<sequence>MAGDVRTRAVFYIPGFDPFPPRRYRELYRREAAQQAQISGYRLKLRGEGSARWVVEAEIDGVATRSEFEVLSWSDLVQRGMGGGIGASYIQLLSVMRAYLGSGAFPAMLRLRKGPVLAALYPVLMLLGQLFFAILLGVILGGVHWALGAAAFAAVLWAGYRADRYLYAYYLLHDYAYTARDGGEISHELSDRLATFTARIREALEGDVDEVLVVGHSSGAHLAVIALADLLRGGAPAGPQLSLLTLGHVTPMAAFLPRAWRLRRDLRALSTAEGLNWVDVTAPGDGCCFALCDPVAVCGVAPEAQTLPLVMSARFSETLSAERQRQMRWRFFRIHFQYLCAFDAPMDYDYFAITAGPTSLGARFKGRAHSPSRIARAASPHRSLSP</sequence>
<gene>
    <name evidence="2" type="ORF">SAMN05421688_0551</name>
</gene>
<feature type="transmembrane region" description="Helical" evidence="1">
    <location>
        <begin position="116"/>
        <end position="136"/>
    </location>
</feature>
<name>A0A1I0VE83_9RHOB</name>
<reference evidence="2 3" key="1">
    <citation type="submission" date="2016-10" db="EMBL/GenBank/DDBJ databases">
        <authorList>
            <person name="de Groot N.N."/>
        </authorList>
    </citation>
    <scope>NUCLEOTIDE SEQUENCE [LARGE SCALE GENOMIC DNA]</scope>
    <source>
        <strain evidence="2 3">DSM 29316</strain>
    </source>
</reference>
<keyword evidence="1" id="KW-0472">Membrane</keyword>
<protein>
    <recommendedName>
        <fullName evidence="4">Lipase (Class 3)</fullName>
    </recommendedName>
</protein>
<dbReference type="InterPro" id="IPR029058">
    <property type="entry name" value="AB_hydrolase_fold"/>
</dbReference>